<keyword evidence="6" id="KW-1185">Reference proteome</keyword>
<dbReference type="RefSeq" id="WP_169610301.1">
    <property type="nucleotide sequence ID" value="NZ_CP051682.1"/>
</dbReference>
<dbReference type="Pfam" id="PF13419">
    <property type="entry name" value="HAD_2"/>
    <property type="match status" value="1"/>
</dbReference>
<dbReference type="Gene3D" id="1.10.150.240">
    <property type="entry name" value="Putative phosphatase, domain 2"/>
    <property type="match status" value="1"/>
</dbReference>
<dbReference type="GO" id="GO:0006281">
    <property type="term" value="P:DNA repair"/>
    <property type="evidence" value="ECO:0007669"/>
    <property type="project" value="TreeGrafter"/>
</dbReference>
<comment type="catalytic activity">
    <reaction evidence="1">
        <text>2-phosphoglycolate + H2O = glycolate + phosphate</text>
        <dbReference type="Rhea" id="RHEA:14369"/>
        <dbReference type="ChEBI" id="CHEBI:15377"/>
        <dbReference type="ChEBI" id="CHEBI:29805"/>
        <dbReference type="ChEBI" id="CHEBI:43474"/>
        <dbReference type="ChEBI" id="CHEBI:58033"/>
        <dbReference type="EC" id="3.1.3.18"/>
    </reaction>
</comment>
<evidence type="ECO:0000256" key="3">
    <source>
        <dbReference type="ARBA" id="ARBA00006171"/>
    </source>
</evidence>
<dbReference type="InterPro" id="IPR023214">
    <property type="entry name" value="HAD_sf"/>
</dbReference>
<comment type="similarity">
    <text evidence="3">Belongs to the HAD-like hydrolase superfamily. CbbY/CbbZ/Gph/YieH family.</text>
</comment>
<evidence type="ECO:0000256" key="1">
    <source>
        <dbReference type="ARBA" id="ARBA00000830"/>
    </source>
</evidence>
<evidence type="ECO:0000313" key="5">
    <source>
        <dbReference type="EMBL" id="QJD97803.1"/>
    </source>
</evidence>
<dbReference type="SFLD" id="SFLDS00003">
    <property type="entry name" value="Haloacid_Dehalogenase"/>
    <property type="match status" value="1"/>
</dbReference>
<dbReference type="Gene3D" id="3.40.50.1000">
    <property type="entry name" value="HAD superfamily/HAD-like"/>
    <property type="match status" value="1"/>
</dbReference>
<dbReference type="SUPFAM" id="SSF56784">
    <property type="entry name" value="HAD-like"/>
    <property type="match status" value="1"/>
</dbReference>
<sequence>MQANLKNKFDSIIFDLDGTLWDSTITVAEAWQKAKEELGYVKDDVTPAVVSSIAGMAYDAIFEKLTPYLSNEKRNEFKNLSARYELEMLSTKGGALYPDLEETLKYLGNKYKLFVVSNCQNGYIESFLKQHNFEHVFAGHQCYGTKSQPKFQNILDVIADYSLYAPVYIGDTQGDYDSSTKAGVPMIFAAYGFGKVTGEPITTIKQFKDLQEIL</sequence>
<dbReference type="PANTHER" id="PTHR43434:SF1">
    <property type="entry name" value="PHOSPHOGLYCOLATE PHOSPHATASE"/>
    <property type="match status" value="1"/>
</dbReference>
<reference evidence="5 6" key="1">
    <citation type="submission" date="2020-04" db="EMBL/GenBank/DDBJ databases">
        <title>Genome sequencing of novel species.</title>
        <authorList>
            <person name="Heo J."/>
            <person name="Kim S.-J."/>
            <person name="Kim J.-S."/>
            <person name="Hong S.-B."/>
            <person name="Kwon S.-W."/>
        </authorList>
    </citation>
    <scope>NUCLEOTIDE SEQUENCE [LARGE SCALE GENOMIC DNA]</scope>
    <source>
        <strain evidence="5 6">F39-2</strain>
    </source>
</reference>
<dbReference type="Proteomes" id="UP000503278">
    <property type="component" value="Chromosome"/>
</dbReference>
<comment type="pathway">
    <text evidence="2">Organic acid metabolism; glycolate biosynthesis; glycolate from 2-phosphoglycolate: step 1/1.</text>
</comment>
<dbReference type="EC" id="3.1.3.18" evidence="4"/>
<dbReference type="EMBL" id="CP051682">
    <property type="protein sequence ID" value="QJD97803.1"/>
    <property type="molecule type" value="Genomic_DNA"/>
</dbReference>
<dbReference type="SFLD" id="SFLDG01129">
    <property type="entry name" value="C1.5:_HAD__Beta-PGM__Phosphata"/>
    <property type="match status" value="1"/>
</dbReference>
<protein>
    <recommendedName>
        <fullName evidence="4">phosphoglycolate phosphatase</fullName>
        <ecNumber evidence="4">3.1.3.18</ecNumber>
    </recommendedName>
</protein>
<proteinExistence type="inferred from homology"/>
<accession>A0A7L5EA68</accession>
<name>A0A7L5EA68_9SPHI</name>
<dbReference type="PANTHER" id="PTHR43434">
    <property type="entry name" value="PHOSPHOGLYCOLATE PHOSPHATASE"/>
    <property type="match status" value="1"/>
</dbReference>
<evidence type="ECO:0000313" key="6">
    <source>
        <dbReference type="Proteomes" id="UP000503278"/>
    </source>
</evidence>
<dbReference type="KEGG" id="mrob:HH214_18935"/>
<keyword evidence="5" id="KW-0378">Hydrolase</keyword>
<gene>
    <name evidence="5" type="ORF">HH214_18935</name>
</gene>
<evidence type="ECO:0000256" key="4">
    <source>
        <dbReference type="ARBA" id="ARBA00013078"/>
    </source>
</evidence>
<dbReference type="InterPro" id="IPR041492">
    <property type="entry name" value="HAD_2"/>
</dbReference>
<dbReference type="InterPro" id="IPR050155">
    <property type="entry name" value="HAD-like_hydrolase_sf"/>
</dbReference>
<evidence type="ECO:0000256" key="2">
    <source>
        <dbReference type="ARBA" id="ARBA00004818"/>
    </source>
</evidence>
<dbReference type="InterPro" id="IPR036412">
    <property type="entry name" value="HAD-like_sf"/>
</dbReference>
<dbReference type="InterPro" id="IPR023198">
    <property type="entry name" value="PGP-like_dom2"/>
</dbReference>
<organism evidence="5 6">
    <name type="scientific">Mucilaginibacter robiniae</name>
    <dbReference type="NCBI Taxonomy" id="2728022"/>
    <lineage>
        <taxon>Bacteria</taxon>
        <taxon>Pseudomonadati</taxon>
        <taxon>Bacteroidota</taxon>
        <taxon>Sphingobacteriia</taxon>
        <taxon>Sphingobacteriales</taxon>
        <taxon>Sphingobacteriaceae</taxon>
        <taxon>Mucilaginibacter</taxon>
    </lineage>
</organism>
<dbReference type="AlphaFoldDB" id="A0A7L5EA68"/>
<dbReference type="GO" id="GO:0008967">
    <property type="term" value="F:phosphoglycolate phosphatase activity"/>
    <property type="evidence" value="ECO:0007669"/>
    <property type="project" value="UniProtKB-EC"/>
</dbReference>